<keyword evidence="14" id="KW-0256">Endoplasmic reticulum</keyword>
<dbReference type="UniPathway" id="UPA00094"/>
<dbReference type="EC" id="4.2.1.134" evidence="4 14"/>
<comment type="pathway">
    <text evidence="2 14">Lipid metabolism; fatty acid biosynthesis.</text>
</comment>
<keyword evidence="11 14" id="KW-0275">Fatty acid biosynthesis</keyword>
<feature type="transmembrane region" description="Helical" evidence="14">
    <location>
        <begin position="176"/>
        <end position="195"/>
    </location>
</feature>
<evidence type="ECO:0000313" key="16">
    <source>
        <dbReference type="Proteomes" id="UP000053611"/>
    </source>
</evidence>
<proteinExistence type="inferred from homology"/>
<dbReference type="PANTHER" id="PTHR11035:SF3">
    <property type="entry name" value="VERY-LONG-CHAIN (3R)-3-HYDROXYACYL-COA DEHYDRATASE"/>
    <property type="match status" value="1"/>
</dbReference>
<keyword evidence="10 14" id="KW-0472">Membrane</keyword>
<dbReference type="GeneID" id="28981611"/>
<comment type="similarity">
    <text evidence="3 14">Belongs to the very long-chain fatty acids dehydratase HACD family.</text>
</comment>
<comment type="caution">
    <text evidence="14">Lacks conserved residue(s) required for the propagation of feature annotation.</text>
</comment>
<feature type="transmembrane region" description="Helical" evidence="14">
    <location>
        <begin position="21"/>
        <end position="42"/>
    </location>
</feature>
<evidence type="ECO:0000256" key="10">
    <source>
        <dbReference type="ARBA" id="ARBA00023136"/>
    </source>
</evidence>
<evidence type="ECO:0000256" key="14">
    <source>
        <dbReference type="RuleBase" id="RU363109"/>
    </source>
</evidence>
<keyword evidence="16" id="KW-1185">Reference proteome</keyword>
<evidence type="ECO:0000313" key="15">
    <source>
        <dbReference type="EMBL" id="KLT39151.1"/>
    </source>
</evidence>
<dbReference type="GO" id="GO:0030497">
    <property type="term" value="P:fatty acid elongation"/>
    <property type="evidence" value="ECO:0007669"/>
    <property type="project" value="TreeGrafter"/>
</dbReference>
<dbReference type="Proteomes" id="UP000053611">
    <property type="component" value="Unassembled WGS sequence"/>
</dbReference>
<comment type="catalytic activity">
    <reaction evidence="13 14">
        <text>a very-long-chain (3R)-3-hydroxyacyl-CoA = a very-long-chain (2E)-enoyl-CoA + H2O</text>
        <dbReference type="Rhea" id="RHEA:45812"/>
        <dbReference type="ChEBI" id="CHEBI:15377"/>
        <dbReference type="ChEBI" id="CHEBI:83728"/>
        <dbReference type="ChEBI" id="CHEBI:85440"/>
        <dbReference type="EC" id="4.2.1.134"/>
    </reaction>
</comment>
<evidence type="ECO:0000256" key="5">
    <source>
        <dbReference type="ARBA" id="ARBA00022516"/>
    </source>
</evidence>
<keyword evidence="6 14" id="KW-0812">Transmembrane</keyword>
<evidence type="ECO:0000256" key="2">
    <source>
        <dbReference type="ARBA" id="ARBA00005194"/>
    </source>
</evidence>
<sequence length="301" mass="33346">MAVTKPRRARGPSPLLKSYLLAFNALSALLWARLLFLTLWFICTPRTTPAHRTVFGQAASGQQPWAGVAALADHLSGGYSFHGLGEATKWTQTLAVLEVVHAALGWVRSPVGTVASQVASRLWAVWGVVEPVASARSNPLLATMLLAWSVTEVIRYTFYFLALLNIELYPLNWCRYTFFLLLYPLGAGSEAFLSFSTLPPLRTLPYVPKLLGTMHGLLHSMPAQFSRALMKTHPGRALLWSVARARAAKSAGGVWTPIEVARLVLFVIWWPGLYILYTYMLKQRRKFFSKSKTVGGANKAN</sequence>
<dbReference type="OrthoDB" id="46988at2759"/>
<keyword evidence="7 14" id="KW-0276">Fatty acid metabolism</keyword>
<accession>A0A0J0XDJ4</accession>
<reference evidence="15 16" key="1">
    <citation type="submission" date="2015-03" db="EMBL/GenBank/DDBJ databases">
        <title>Genomics and transcriptomics of the oil-accumulating basidiomycete yeast T. oleaginosus allow insights into substrate utilization and the diverse evolutionary trajectories of mating systems in fungi.</title>
        <authorList>
            <consortium name="DOE Joint Genome Institute"/>
            <person name="Kourist R."/>
            <person name="Kracht O."/>
            <person name="Bracharz F."/>
            <person name="Lipzen A."/>
            <person name="Nolan M."/>
            <person name="Ohm R."/>
            <person name="Grigoriev I."/>
            <person name="Sun S."/>
            <person name="Heitman J."/>
            <person name="Bruck T."/>
            <person name="Nowrousian M."/>
        </authorList>
    </citation>
    <scope>NUCLEOTIDE SEQUENCE [LARGE SCALE GENOMIC DNA]</scope>
    <source>
        <strain evidence="15 16">IBC0246</strain>
    </source>
</reference>
<dbReference type="GO" id="GO:0030148">
    <property type="term" value="P:sphingolipid biosynthetic process"/>
    <property type="evidence" value="ECO:0007669"/>
    <property type="project" value="TreeGrafter"/>
</dbReference>
<dbReference type="STRING" id="879819.A0A0J0XDJ4"/>
<dbReference type="GO" id="GO:0042761">
    <property type="term" value="P:very long-chain fatty acid biosynthetic process"/>
    <property type="evidence" value="ECO:0007669"/>
    <property type="project" value="TreeGrafter"/>
</dbReference>
<gene>
    <name evidence="15" type="ORF">CC85DRAFT_265949</name>
</gene>
<evidence type="ECO:0000256" key="11">
    <source>
        <dbReference type="ARBA" id="ARBA00023160"/>
    </source>
</evidence>
<evidence type="ECO:0000256" key="7">
    <source>
        <dbReference type="ARBA" id="ARBA00022832"/>
    </source>
</evidence>
<evidence type="ECO:0000256" key="1">
    <source>
        <dbReference type="ARBA" id="ARBA00004141"/>
    </source>
</evidence>
<dbReference type="RefSeq" id="XP_018275642.1">
    <property type="nucleotide sequence ID" value="XM_018421008.1"/>
</dbReference>
<dbReference type="PANTHER" id="PTHR11035">
    <property type="entry name" value="VERY-LONG-CHAIN (3R)-3-HYDROXYACYL-COA DEHYDRATASE"/>
    <property type="match status" value="1"/>
</dbReference>
<dbReference type="AlphaFoldDB" id="A0A0J0XDJ4"/>
<evidence type="ECO:0000256" key="9">
    <source>
        <dbReference type="ARBA" id="ARBA00023098"/>
    </source>
</evidence>
<dbReference type="GO" id="GO:0005789">
    <property type="term" value="C:endoplasmic reticulum membrane"/>
    <property type="evidence" value="ECO:0007669"/>
    <property type="project" value="UniProtKB-SubCell"/>
</dbReference>
<feature type="transmembrane region" description="Helical" evidence="14">
    <location>
        <begin position="140"/>
        <end position="164"/>
    </location>
</feature>
<keyword evidence="12 14" id="KW-0456">Lyase</keyword>
<dbReference type="EMBL" id="KQ087269">
    <property type="protein sequence ID" value="KLT39151.1"/>
    <property type="molecule type" value="Genomic_DNA"/>
</dbReference>
<keyword evidence="9 14" id="KW-0443">Lipid metabolism</keyword>
<name>A0A0J0XDJ4_9TREE</name>
<evidence type="ECO:0000256" key="13">
    <source>
        <dbReference type="ARBA" id="ARBA00036671"/>
    </source>
</evidence>
<comment type="function">
    <text evidence="14">Catalyzes the third of the four reactions of the long-chain fatty acids elongation cycle. This endoplasmic reticulum-bound enzymatic process, allows the addition of two carbons to the chain of long- and very long-chain fatty acids/VLCFAs per cycle. This enzyme catalyzes the dehydration of the 3-hydroxyacyl-CoA intermediate into trans-2,3-enoyl-CoA, within each cycle of fatty acid elongation. Thereby, it participates to the production of VLCFAs of different chain lengths that are involved in multiple biological processes as precursors of membrane lipids and lipid mediators.</text>
</comment>
<keyword evidence="8 14" id="KW-1133">Transmembrane helix</keyword>
<protein>
    <recommendedName>
        <fullName evidence="4 14">Very-long-chain (3R)-3-hydroxyacyl-CoA dehydratase</fullName>
        <ecNumber evidence="4 14">4.2.1.134</ecNumber>
    </recommendedName>
</protein>
<comment type="subcellular location">
    <subcellularLocation>
        <location evidence="14">Endoplasmic reticulum membrane</location>
        <topology evidence="14">Multi-pass membrane protein</topology>
    </subcellularLocation>
    <subcellularLocation>
        <location evidence="1">Membrane</location>
        <topology evidence="1">Multi-pass membrane protein</topology>
    </subcellularLocation>
</comment>
<evidence type="ECO:0000256" key="8">
    <source>
        <dbReference type="ARBA" id="ARBA00022989"/>
    </source>
</evidence>
<feature type="transmembrane region" description="Helical" evidence="14">
    <location>
        <begin position="260"/>
        <end position="281"/>
    </location>
</feature>
<organism evidence="15 16">
    <name type="scientific">Cutaneotrichosporon oleaginosum</name>
    <dbReference type="NCBI Taxonomy" id="879819"/>
    <lineage>
        <taxon>Eukaryota</taxon>
        <taxon>Fungi</taxon>
        <taxon>Dikarya</taxon>
        <taxon>Basidiomycota</taxon>
        <taxon>Agaricomycotina</taxon>
        <taxon>Tremellomycetes</taxon>
        <taxon>Trichosporonales</taxon>
        <taxon>Trichosporonaceae</taxon>
        <taxon>Cutaneotrichosporon</taxon>
    </lineage>
</organism>
<evidence type="ECO:0000256" key="4">
    <source>
        <dbReference type="ARBA" id="ARBA00013122"/>
    </source>
</evidence>
<evidence type="ECO:0000256" key="12">
    <source>
        <dbReference type="ARBA" id="ARBA00023239"/>
    </source>
</evidence>
<evidence type="ECO:0000256" key="3">
    <source>
        <dbReference type="ARBA" id="ARBA00007811"/>
    </source>
</evidence>
<dbReference type="GO" id="GO:0102158">
    <property type="term" value="F:very-long-chain (3R)-3-hydroxyacyl-CoA dehydratase activity"/>
    <property type="evidence" value="ECO:0007669"/>
    <property type="project" value="UniProtKB-EC"/>
</dbReference>
<dbReference type="Pfam" id="PF04387">
    <property type="entry name" value="PTPLA"/>
    <property type="match status" value="1"/>
</dbReference>
<evidence type="ECO:0000256" key="6">
    <source>
        <dbReference type="ARBA" id="ARBA00022692"/>
    </source>
</evidence>
<dbReference type="InterPro" id="IPR007482">
    <property type="entry name" value="Tyr_Pase-like_PTPLA"/>
</dbReference>
<keyword evidence="5 14" id="KW-0444">Lipid biosynthesis</keyword>